<accession>A0ABS9Q1D2</accession>
<sequence length="134" mass="13668">MTELILGVGTRSGAPVDELVALADGLVEGLEDELVDGPADGDEVVPRDAVVAVVTSTRKRTEPAVVELARRLGVPLQTYDDETLASQPVAAPSEVVRRHVGAPSVAEAAVLAAGGVVVARARSATATVVLGRLP</sequence>
<dbReference type="PANTHER" id="PTHR37477:SF1">
    <property type="entry name" value="COBALT-PRECORRIN-5A HYDROLASE"/>
    <property type="match status" value="1"/>
</dbReference>
<organism evidence="2 3">
    <name type="scientific">Arsenicicoccus bolidensis</name>
    <dbReference type="NCBI Taxonomy" id="229480"/>
    <lineage>
        <taxon>Bacteria</taxon>
        <taxon>Bacillati</taxon>
        <taxon>Actinomycetota</taxon>
        <taxon>Actinomycetes</taxon>
        <taxon>Micrococcales</taxon>
        <taxon>Intrasporangiaceae</taxon>
        <taxon>Arsenicicoccus</taxon>
    </lineage>
</organism>
<dbReference type="SUPFAM" id="SSF159664">
    <property type="entry name" value="CobE/GbiG C-terminal domain-like"/>
    <property type="match status" value="1"/>
</dbReference>
<evidence type="ECO:0000259" key="1">
    <source>
        <dbReference type="Pfam" id="PF01890"/>
    </source>
</evidence>
<evidence type="ECO:0000313" key="2">
    <source>
        <dbReference type="EMBL" id="MCG7321564.1"/>
    </source>
</evidence>
<comment type="caution">
    <text evidence="2">The sequence shown here is derived from an EMBL/GenBank/DDBJ whole genome shotgun (WGS) entry which is preliminary data.</text>
</comment>
<gene>
    <name evidence="2" type="ORF">MHL29_06595</name>
</gene>
<proteinExistence type="predicted"/>
<keyword evidence="3" id="KW-1185">Reference proteome</keyword>
<dbReference type="InterPro" id="IPR036518">
    <property type="entry name" value="CobE/GbiG_C_sf"/>
</dbReference>
<reference evidence="2 3" key="1">
    <citation type="submission" date="2022-02" db="EMBL/GenBank/DDBJ databases">
        <title>Uncovering new skin microbiome diversity through culturing and metagenomics.</title>
        <authorList>
            <person name="Conlan S."/>
            <person name="Deming C."/>
            <person name="Nisc Comparative Sequencing Program N."/>
            <person name="Segre J.A."/>
        </authorList>
    </citation>
    <scope>NUCLEOTIDE SEQUENCE [LARGE SCALE GENOMIC DNA]</scope>
    <source>
        <strain evidence="2 3">ACRQZ</strain>
    </source>
</reference>
<dbReference type="PANTHER" id="PTHR37477">
    <property type="entry name" value="COBALT-PRECORRIN-5A HYDROLASE"/>
    <property type="match status" value="1"/>
</dbReference>
<evidence type="ECO:0000313" key="3">
    <source>
        <dbReference type="Proteomes" id="UP001521931"/>
    </source>
</evidence>
<dbReference type="Gene3D" id="3.30.420.180">
    <property type="entry name" value="CobE/GbiG C-terminal domain"/>
    <property type="match status" value="1"/>
</dbReference>
<dbReference type="RefSeq" id="WP_037215057.1">
    <property type="nucleotide sequence ID" value="NZ_JAKRCV010000014.1"/>
</dbReference>
<dbReference type="InterPro" id="IPR002750">
    <property type="entry name" value="CobE/GbiG_C"/>
</dbReference>
<dbReference type="EMBL" id="JAKRCV010000014">
    <property type="protein sequence ID" value="MCG7321564.1"/>
    <property type="molecule type" value="Genomic_DNA"/>
</dbReference>
<name>A0ABS9Q1D2_9MICO</name>
<feature type="domain" description="CobE/GbiG C-terminal" evidence="1">
    <location>
        <begin position="4"/>
        <end position="128"/>
    </location>
</feature>
<dbReference type="Pfam" id="PF01890">
    <property type="entry name" value="CbiG_C"/>
    <property type="match status" value="1"/>
</dbReference>
<dbReference type="Proteomes" id="UP001521931">
    <property type="component" value="Unassembled WGS sequence"/>
</dbReference>
<dbReference type="InterPro" id="IPR052553">
    <property type="entry name" value="CbiG_hydrolase"/>
</dbReference>
<protein>
    <submittedName>
        <fullName evidence="2">Cobalamin biosynthesis protein</fullName>
    </submittedName>
</protein>